<evidence type="ECO:0000313" key="12">
    <source>
        <dbReference type="Proteomes" id="UP000037977"/>
    </source>
</evidence>
<evidence type="ECO:0000256" key="5">
    <source>
        <dbReference type="ARBA" id="ARBA00022592"/>
    </source>
</evidence>
<protein>
    <submittedName>
        <fullName evidence="11">Membrane protein</fullName>
    </submittedName>
</protein>
<keyword evidence="8" id="KW-0449">Lipoprotein</keyword>
<evidence type="ECO:0000256" key="4">
    <source>
        <dbReference type="ARBA" id="ARBA00011529"/>
    </source>
</evidence>
<dbReference type="GO" id="GO:0006817">
    <property type="term" value="P:phosphate ion transport"/>
    <property type="evidence" value="ECO:0007669"/>
    <property type="project" value="UniProtKB-KW"/>
</dbReference>
<dbReference type="EMBL" id="LGCI01000005">
    <property type="protein sequence ID" value="KOY82935.1"/>
    <property type="molecule type" value="Genomic_DNA"/>
</dbReference>
<accession>A0A0N1J097</accession>
<keyword evidence="12" id="KW-1185">Reference proteome</keyword>
<keyword evidence="5" id="KW-0592">Phosphate transport</keyword>
<evidence type="ECO:0000256" key="8">
    <source>
        <dbReference type="ARBA" id="ARBA00023288"/>
    </source>
</evidence>
<dbReference type="PANTHER" id="PTHR30570">
    <property type="entry name" value="PERIPLASMIC PHOSPHATE BINDING COMPONENT OF PHOSPHATE ABC TRANSPORTER"/>
    <property type="match status" value="1"/>
</dbReference>
<dbReference type="Pfam" id="PF12849">
    <property type="entry name" value="PBP_like_2"/>
    <property type="match status" value="1"/>
</dbReference>
<evidence type="ECO:0000256" key="7">
    <source>
        <dbReference type="ARBA" id="ARBA00023139"/>
    </source>
</evidence>
<keyword evidence="7" id="KW-0564">Palmitate</keyword>
<feature type="transmembrane region" description="Helical" evidence="9">
    <location>
        <begin position="36"/>
        <end position="56"/>
    </location>
</feature>
<proteinExistence type="inferred from homology"/>
<evidence type="ECO:0000313" key="11">
    <source>
        <dbReference type="EMBL" id="KOY82935.1"/>
    </source>
</evidence>
<dbReference type="Gene3D" id="3.40.190.10">
    <property type="entry name" value="Periplasmic binding protein-like II"/>
    <property type="match status" value="2"/>
</dbReference>
<comment type="caution">
    <text evidence="11">The sequence shown here is derived from an EMBL/GenBank/DDBJ whole genome shotgun (WGS) entry which is preliminary data.</text>
</comment>
<name>A0A0N1J097_9BACI</name>
<evidence type="ECO:0000256" key="3">
    <source>
        <dbReference type="ARBA" id="ARBA00008725"/>
    </source>
</evidence>
<sequence>MVKLLQIVSVLIALSFVTFIVSFILILSGYLHLMGLVWTISACLFVLIVCYLFNWLNTKKKKGWLMGIMSVALLLVAIKPLHHYYKMSIPTVDAEIDVFAYEPFSSNNKVITPDTKASLQLTQPLPRLDGATAMYPLYAAFVEATYPKNSYSPYESIVKVSRTPEAYQNLIAGDTDIIFVAAPSTSQEWLAENKGLTFKMTPIGREAFVFFVHAKNSIDHLTLEQVKQIYAGDITNWREVGGEDAAVRAFQRPADSGSQTALEKMMGNQPIMEAPTEDIASGMGGIIREVSKYRNYKNALGYTFRYYSTEMVNNKEIKLLSIDGVAPTKENIQNGTYPLIAEFYAVTAGTENPNAQKLIDWICSDEGQAMIEKVGYVPVEKN</sequence>
<evidence type="ECO:0000256" key="6">
    <source>
        <dbReference type="ARBA" id="ARBA00022729"/>
    </source>
</evidence>
<feature type="transmembrane region" description="Helical" evidence="9">
    <location>
        <begin position="7"/>
        <end position="30"/>
    </location>
</feature>
<evidence type="ECO:0000256" key="1">
    <source>
        <dbReference type="ARBA" id="ARBA00002841"/>
    </source>
</evidence>
<comment type="subunit">
    <text evidence="4">The complex is composed of two ATP-binding proteins (PstB), two transmembrane proteins (PstC and PstA) and a solute-binding protein (PstS).</text>
</comment>
<comment type="subcellular location">
    <subcellularLocation>
        <location evidence="2">Cell membrane</location>
        <topology evidence="2">Lipid-anchor</topology>
    </subcellularLocation>
</comment>
<gene>
    <name evidence="11" type="ORF">ADM90_06335</name>
</gene>
<dbReference type="Proteomes" id="UP000037977">
    <property type="component" value="Unassembled WGS sequence"/>
</dbReference>
<evidence type="ECO:0000256" key="9">
    <source>
        <dbReference type="SAM" id="Phobius"/>
    </source>
</evidence>
<feature type="domain" description="PBP" evidence="10">
    <location>
        <begin position="128"/>
        <end position="366"/>
    </location>
</feature>
<dbReference type="PANTHER" id="PTHR30570:SF1">
    <property type="entry name" value="PHOSPHATE-BINDING PROTEIN PSTS"/>
    <property type="match status" value="1"/>
</dbReference>
<feature type="transmembrane region" description="Helical" evidence="9">
    <location>
        <begin position="63"/>
        <end position="81"/>
    </location>
</feature>
<dbReference type="InterPro" id="IPR050811">
    <property type="entry name" value="Phosphate_ABC_transporter"/>
</dbReference>
<dbReference type="RefSeq" id="WP_053994173.1">
    <property type="nucleotide sequence ID" value="NZ_CP065643.1"/>
</dbReference>
<keyword evidence="9" id="KW-0472">Membrane</keyword>
<keyword evidence="6" id="KW-0732">Signal</keyword>
<dbReference type="SUPFAM" id="SSF53850">
    <property type="entry name" value="Periplasmic binding protein-like II"/>
    <property type="match status" value="1"/>
</dbReference>
<evidence type="ECO:0000256" key="2">
    <source>
        <dbReference type="ARBA" id="ARBA00004193"/>
    </source>
</evidence>
<organism evidence="11 12">
    <name type="scientific">Lysinibacillus macroides</name>
    <dbReference type="NCBI Taxonomy" id="33935"/>
    <lineage>
        <taxon>Bacteria</taxon>
        <taxon>Bacillati</taxon>
        <taxon>Bacillota</taxon>
        <taxon>Bacilli</taxon>
        <taxon>Bacillales</taxon>
        <taxon>Bacillaceae</taxon>
        <taxon>Lysinibacillus</taxon>
    </lineage>
</organism>
<comment type="function">
    <text evidence="1">Part of the ABC transporter complex PstSACB involved in phosphate import.</text>
</comment>
<keyword evidence="9" id="KW-0812">Transmembrane</keyword>
<dbReference type="AlphaFoldDB" id="A0A0N1J097"/>
<dbReference type="GO" id="GO:0005886">
    <property type="term" value="C:plasma membrane"/>
    <property type="evidence" value="ECO:0007669"/>
    <property type="project" value="UniProtKB-SubCell"/>
</dbReference>
<evidence type="ECO:0000259" key="10">
    <source>
        <dbReference type="Pfam" id="PF12849"/>
    </source>
</evidence>
<reference evidence="11 12" key="1">
    <citation type="submission" date="2015-07" db="EMBL/GenBank/DDBJ databases">
        <title>Genome sequencing project for genomic taxonomy and phylogenomics of Bacillus-like bacteria.</title>
        <authorList>
            <person name="Liu B."/>
            <person name="Wang J."/>
            <person name="Zhu Y."/>
            <person name="Liu G."/>
            <person name="Chen Q."/>
            <person name="Chen Z."/>
            <person name="Che J."/>
            <person name="Ge C."/>
            <person name="Shi H."/>
            <person name="Pan Z."/>
            <person name="Liu X."/>
        </authorList>
    </citation>
    <scope>NUCLEOTIDE SEQUENCE [LARGE SCALE GENOMIC DNA]</scope>
    <source>
        <strain evidence="11 12">DSM 54</strain>
    </source>
</reference>
<keyword evidence="9" id="KW-1133">Transmembrane helix</keyword>
<keyword evidence="5" id="KW-0813">Transport</keyword>
<dbReference type="PATRIC" id="fig|33935.3.peg.694"/>
<comment type="similarity">
    <text evidence="3">Belongs to the PstS family.</text>
</comment>
<dbReference type="OrthoDB" id="9790048at2"/>
<dbReference type="InterPro" id="IPR024370">
    <property type="entry name" value="PBP_domain"/>
</dbReference>
<dbReference type="STRING" id="33935.ADM90_06335"/>